<dbReference type="GeneID" id="98164902"/>
<feature type="region of interest" description="Disordered" evidence="1">
    <location>
        <begin position="63"/>
        <end position="82"/>
    </location>
</feature>
<accession>A0ABR4KIE7</accession>
<name>A0ABR4KIE7_9EURO</name>
<evidence type="ECO:0000313" key="2">
    <source>
        <dbReference type="EMBL" id="KAL2850993.1"/>
    </source>
</evidence>
<sequence length="171" mass="18994">MAMQGSQKPETHLASWRSMCCALQLSFQFKHNRNLPCLRRTQVCLCNAHCLLDSSVTRQHQKSDQLSVTREMESSRCPSAGASNPDWRIWNPILITIFQVLLSSAPDRLLPCQGFRAQAFRFQPNAWNLEGLNSSCPLPLLLNLETSRVFPNFIASSTCGVSIRGGNGTAG</sequence>
<dbReference type="Proteomes" id="UP001610444">
    <property type="component" value="Unassembled WGS sequence"/>
</dbReference>
<dbReference type="EMBL" id="JBFXLR010000019">
    <property type="protein sequence ID" value="KAL2850993.1"/>
    <property type="molecule type" value="Genomic_DNA"/>
</dbReference>
<organism evidence="2 3">
    <name type="scientific">Aspergillus pseudodeflectus</name>
    <dbReference type="NCBI Taxonomy" id="176178"/>
    <lineage>
        <taxon>Eukaryota</taxon>
        <taxon>Fungi</taxon>
        <taxon>Dikarya</taxon>
        <taxon>Ascomycota</taxon>
        <taxon>Pezizomycotina</taxon>
        <taxon>Eurotiomycetes</taxon>
        <taxon>Eurotiomycetidae</taxon>
        <taxon>Eurotiales</taxon>
        <taxon>Aspergillaceae</taxon>
        <taxon>Aspergillus</taxon>
        <taxon>Aspergillus subgen. Nidulantes</taxon>
    </lineage>
</organism>
<keyword evidence="3" id="KW-1185">Reference proteome</keyword>
<evidence type="ECO:0000313" key="3">
    <source>
        <dbReference type="Proteomes" id="UP001610444"/>
    </source>
</evidence>
<evidence type="ECO:0000256" key="1">
    <source>
        <dbReference type="SAM" id="MobiDB-lite"/>
    </source>
</evidence>
<dbReference type="RefSeq" id="XP_070899636.1">
    <property type="nucleotide sequence ID" value="XM_071049738.1"/>
</dbReference>
<gene>
    <name evidence="2" type="ORF">BJX68DRAFT_76966</name>
</gene>
<reference evidence="2 3" key="1">
    <citation type="submission" date="2024-07" db="EMBL/GenBank/DDBJ databases">
        <title>Section-level genome sequencing and comparative genomics of Aspergillus sections Usti and Cavernicolus.</title>
        <authorList>
            <consortium name="Lawrence Berkeley National Laboratory"/>
            <person name="Nybo J.L."/>
            <person name="Vesth T.C."/>
            <person name="Theobald S."/>
            <person name="Frisvad J.C."/>
            <person name="Larsen T.O."/>
            <person name="Kjaerboelling I."/>
            <person name="Rothschild-Mancinelli K."/>
            <person name="Lyhne E.K."/>
            <person name="Kogle M.E."/>
            <person name="Barry K."/>
            <person name="Clum A."/>
            <person name="Na H."/>
            <person name="Ledsgaard L."/>
            <person name="Lin J."/>
            <person name="Lipzen A."/>
            <person name="Kuo A."/>
            <person name="Riley R."/>
            <person name="Mondo S."/>
            <person name="LaButti K."/>
            <person name="Haridas S."/>
            <person name="Pangalinan J."/>
            <person name="Salamov A.A."/>
            <person name="Simmons B.A."/>
            <person name="Magnuson J.K."/>
            <person name="Chen J."/>
            <person name="Drula E."/>
            <person name="Henrissat B."/>
            <person name="Wiebenga A."/>
            <person name="Lubbers R.J."/>
            <person name="Gomes A.C."/>
            <person name="Macurrencykelacurrency M.R."/>
            <person name="Stajich J."/>
            <person name="Grigoriev I.V."/>
            <person name="Mortensen U.H."/>
            <person name="De vries R.P."/>
            <person name="Baker S.E."/>
            <person name="Andersen M.R."/>
        </authorList>
    </citation>
    <scope>NUCLEOTIDE SEQUENCE [LARGE SCALE GENOMIC DNA]</scope>
    <source>
        <strain evidence="2 3">CBS 756.74</strain>
    </source>
</reference>
<comment type="caution">
    <text evidence="2">The sequence shown here is derived from an EMBL/GenBank/DDBJ whole genome shotgun (WGS) entry which is preliminary data.</text>
</comment>
<proteinExistence type="predicted"/>
<protein>
    <submittedName>
        <fullName evidence="2">Uncharacterized protein</fullName>
    </submittedName>
</protein>